<evidence type="ECO:0000313" key="2">
    <source>
        <dbReference type="EMBL" id="SDS54113.1"/>
    </source>
</evidence>
<dbReference type="AlphaFoldDB" id="A0A1H1T1Y2"/>
<organism evidence="2 3">
    <name type="scientific">Halopseudomonas xinjiangensis</name>
    <dbReference type="NCBI Taxonomy" id="487184"/>
    <lineage>
        <taxon>Bacteria</taxon>
        <taxon>Pseudomonadati</taxon>
        <taxon>Pseudomonadota</taxon>
        <taxon>Gammaproteobacteria</taxon>
        <taxon>Pseudomonadales</taxon>
        <taxon>Pseudomonadaceae</taxon>
        <taxon>Halopseudomonas</taxon>
    </lineage>
</organism>
<protein>
    <submittedName>
        <fullName evidence="2">Uncharacterized protein</fullName>
    </submittedName>
</protein>
<evidence type="ECO:0000313" key="3">
    <source>
        <dbReference type="Proteomes" id="UP000243207"/>
    </source>
</evidence>
<keyword evidence="3" id="KW-1185">Reference proteome</keyword>
<feature type="compositionally biased region" description="Basic residues" evidence="1">
    <location>
        <begin position="30"/>
        <end position="42"/>
    </location>
</feature>
<feature type="region of interest" description="Disordered" evidence="1">
    <location>
        <begin position="19"/>
        <end position="46"/>
    </location>
</feature>
<accession>A0A1H1T1Y2</accession>
<proteinExistence type="predicted"/>
<gene>
    <name evidence="2" type="ORF">SAMN05216421_1713</name>
</gene>
<dbReference type="EMBL" id="LT629736">
    <property type="protein sequence ID" value="SDS54113.1"/>
    <property type="molecule type" value="Genomic_DNA"/>
</dbReference>
<sequence>MSGTTHLERNRCASMVIRRPSSRSAPGSLKKSRSARSLRTAKKPSTTPCATLMSMFRTTPLAVTQPWTPRRLRTTASNADSRSSSFDLGGRLTAAFRFLCFPRYISVASGETYRQVMHTSRFRCLSCRPAIPVIGAPAKTWRNAAVPSLWRLVAPPFFATIRLNTKTARVDGPT</sequence>
<name>A0A1H1T1Y2_9GAMM</name>
<dbReference type="Proteomes" id="UP000243207">
    <property type="component" value="Chromosome I"/>
</dbReference>
<evidence type="ECO:0000256" key="1">
    <source>
        <dbReference type="SAM" id="MobiDB-lite"/>
    </source>
</evidence>
<dbReference type="STRING" id="487184.SAMN05216421_1713"/>
<reference evidence="3" key="1">
    <citation type="submission" date="2016-10" db="EMBL/GenBank/DDBJ databases">
        <authorList>
            <person name="Varghese N."/>
            <person name="Submissions S."/>
        </authorList>
    </citation>
    <scope>NUCLEOTIDE SEQUENCE [LARGE SCALE GENOMIC DNA]</scope>
    <source>
        <strain evidence="3">NRRL B-51270</strain>
    </source>
</reference>